<evidence type="ECO:0000256" key="1">
    <source>
        <dbReference type="SAM" id="MobiDB-lite"/>
    </source>
</evidence>
<dbReference type="Proteomes" id="UP000186817">
    <property type="component" value="Unassembled WGS sequence"/>
</dbReference>
<evidence type="ECO:0000313" key="2">
    <source>
        <dbReference type="EMBL" id="OLP87952.1"/>
    </source>
</evidence>
<dbReference type="AlphaFoldDB" id="A0A1Q9CYD8"/>
<reference evidence="2 3" key="1">
    <citation type="submission" date="2016-02" db="EMBL/GenBank/DDBJ databases">
        <title>Genome analysis of coral dinoflagellate symbionts highlights evolutionary adaptations to a symbiotic lifestyle.</title>
        <authorList>
            <person name="Aranda M."/>
            <person name="Li Y."/>
            <person name="Liew Y.J."/>
            <person name="Baumgarten S."/>
            <person name="Simakov O."/>
            <person name="Wilson M."/>
            <person name="Piel J."/>
            <person name="Ashoor H."/>
            <person name="Bougouffa S."/>
            <person name="Bajic V.B."/>
            <person name="Ryu T."/>
            <person name="Ravasi T."/>
            <person name="Bayer T."/>
            <person name="Micklem G."/>
            <person name="Kim H."/>
            <person name="Bhak J."/>
            <person name="Lajeunesse T.C."/>
            <person name="Voolstra C.R."/>
        </authorList>
    </citation>
    <scope>NUCLEOTIDE SEQUENCE [LARGE SCALE GENOMIC DNA]</scope>
    <source>
        <strain evidence="2 3">CCMP2467</strain>
    </source>
</reference>
<feature type="region of interest" description="Disordered" evidence="1">
    <location>
        <begin position="157"/>
        <end position="178"/>
    </location>
</feature>
<feature type="compositionally biased region" description="Low complexity" evidence="1">
    <location>
        <begin position="11"/>
        <end position="21"/>
    </location>
</feature>
<sequence>MWRQLVDGDGARAAPRPSRAGAKGEDAGIPAEPPQGALPRPDGSRVQLHGESTLVRWTCRGNGSWRKPELFPLDQDQLKAFHEQVRRHEEEMEKERLRKEEEEREAQEAARRKRAEKLAAAPAAVAAQKAAAAAAAAGNAAETVEPSRLAELLALREPPEDSSPQQDGSFQLALEDGATIRWTKRPDGTWRKPEHRRAGWVGDLEQEKYVPPTVRLLEDAGVNSTTRAWLRDPDYDRDLPLRPGPVVTDGYPAKAKAQPPFKMSAEDWPAVNEANGTNGKAEPNGKTTAEPKDEVSAKVDMELLPALTRLCVANRWQ</sequence>
<comment type="caution">
    <text evidence="2">The sequence shown here is derived from an EMBL/GenBank/DDBJ whole genome shotgun (WGS) entry which is preliminary data.</text>
</comment>
<dbReference type="OrthoDB" id="10396920at2759"/>
<feature type="region of interest" description="Disordered" evidence="1">
    <location>
        <begin position="233"/>
        <end position="296"/>
    </location>
</feature>
<protein>
    <submittedName>
        <fullName evidence="2">Uncharacterized protein</fullName>
    </submittedName>
</protein>
<organism evidence="2 3">
    <name type="scientific">Symbiodinium microadriaticum</name>
    <name type="common">Dinoflagellate</name>
    <name type="synonym">Zooxanthella microadriatica</name>
    <dbReference type="NCBI Taxonomy" id="2951"/>
    <lineage>
        <taxon>Eukaryota</taxon>
        <taxon>Sar</taxon>
        <taxon>Alveolata</taxon>
        <taxon>Dinophyceae</taxon>
        <taxon>Suessiales</taxon>
        <taxon>Symbiodiniaceae</taxon>
        <taxon>Symbiodinium</taxon>
    </lineage>
</organism>
<feature type="region of interest" description="Disordered" evidence="1">
    <location>
        <begin position="91"/>
        <end position="115"/>
    </location>
</feature>
<feature type="region of interest" description="Disordered" evidence="1">
    <location>
        <begin position="1"/>
        <end position="46"/>
    </location>
</feature>
<dbReference type="EMBL" id="LSRX01000834">
    <property type="protein sequence ID" value="OLP87952.1"/>
    <property type="molecule type" value="Genomic_DNA"/>
</dbReference>
<proteinExistence type="predicted"/>
<accession>A0A1Q9CYD8</accession>
<feature type="compositionally biased region" description="Basic and acidic residues" evidence="1">
    <location>
        <begin position="91"/>
        <end position="110"/>
    </location>
</feature>
<name>A0A1Q9CYD8_SYMMI</name>
<evidence type="ECO:0000313" key="3">
    <source>
        <dbReference type="Proteomes" id="UP000186817"/>
    </source>
</evidence>
<gene>
    <name evidence="2" type="ORF">AK812_SmicGene30773</name>
</gene>
<keyword evidence="3" id="KW-1185">Reference proteome</keyword>